<keyword evidence="1" id="KW-0614">Plasmid</keyword>
<sequence>MIEVLELWEVGCDWIGGLQGCYALGHFDPATFAQAVDPDCPAEAHQVRHEYWMEYFLEPDGDCICFRKCNADIEGAFAVTYLEIEG</sequence>
<dbReference type="EMBL" id="CP000841">
    <property type="protein sequence ID" value="ABW32610.1"/>
    <property type="molecule type" value="Genomic_DNA"/>
</dbReference>
<gene>
    <name evidence="1" type="ordered locus">AM1_D0115</name>
</gene>
<proteinExistence type="predicted"/>
<organism evidence="1 2">
    <name type="scientific">Acaryochloris marina (strain MBIC 11017)</name>
    <dbReference type="NCBI Taxonomy" id="329726"/>
    <lineage>
        <taxon>Bacteria</taxon>
        <taxon>Bacillati</taxon>
        <taxon>Cyanobacteriota</taxon>
        <taxon>Cyanophyceae</taxon>
        <taxon>Acaryochloridales</taxon>
        <taxon>Acaryochloridaceae</taxon>
        <taxon>Acaryochloris</taxon>
    </lineage>
</organism>
<dbReference type="KEGG" id="amr:AM1_D0115"/>
<protein>
    <submittedName>
        <fullName evidence="1">Uncharacterized protein</fullName>
    </submittedName>
</protein>
<keyword evidence="2" id="KW-1185">Reference proteome</keyword>
<accession>A8ZNM4</accession>
<dbReference type="OrthoDB" id="8410486at2"/>
<evidence type="ECO:0000313" key="2">
    <source>
        <dbReference type="Proteomes" id="UP000000268"/>
    </source>
</evidence>
<reference evidence="1 2" key="1">
    <citation type="journal article" date="2008" name="Proc. Natl. Acad. Sci. U.S.A.">
        <title>Niche adaptation and genome expansion in the chlorophyll d-producing cyanobacterium Acaryochloris marina.</title>
        <authorList>
            <person name="Swingley W.D."/>
            <person name="Chen M."/>
            <person name="Cheung P.C."/>
            <person name="Conrad A.L."/>
            <person name="Dejesa L.C."/>
            <person name="Hao J."/>
            <person name="Honchak B.M."/>
            <person name="Karbach L.E."/>
            <person name="Kurdoglu A."/>
            <person name="Lahiri S."/>
            <person name="Mastrian S.D."/>
            <person name="Miyashita H."/>
            <person name="Page L."/>
            <person name="Ramakrishna P."/>
            <person name="Satoh S."/>
            <person name="Sattley W.M."/>
            <person name="Shimada Y."/>
            <person name="Taylor H.L."/>
            <person name="Tomo T."/>
            <person name="Tsuchiya T."/>
            <person name="Wang Z.T."/>
            <person name="Raymond J."/>
            <person name="Mimuro M."/>
            <person name="Blankenship R.E."/>
            <person name="Touchman J.W."/>
        </authorList>
    </citation>
    <scope>NUCLEOTIDE SEQUENCE [LARGE SCALE GENOMIC DNA]</scope>
    <source>
        <strain evidence="2">MBIC 11017</strain>
        <plasmid evidence="2">Plasmid pREB4</plasmid>
    </source>
</reference>
<name>A8ZNM4_ACAM1</name>
<geneLocation type="plasmid" evidence="1 2">
    <name>pREB4</name>
</geneLocation>
<dbReference type="HOGENOM" id="CLU_2490648_0_0_3"/>
<dbReference type="RefSeq" id="WP_012167758.1">
    <property type="nucleotide sequence ID" value="NC_009929.1"/>
</dbReference>
<dbReference type="Proteomes" id="UP000000268">
    <property type="component" value="Plasmid pREB4"/>
</dbReference>
<dbReference type="AlphaFoldDB" id="A8ZNM4"/>
<evidence type="ECO:0000313" key="1">
    <source>
        <dbReference type="EMBL" id="ABW32610.1"/>
    </source>
</evidence>